<gene>
    <name evidence="2" type="ORF">SAMN05444409_2759</name>
</gene>
<dbReference type="OrthoDB" id="1122255at2"/>
<organism evidence="2 3">
    <name type="scientific">Epilithonimonas zeae</name>
    <dbReference type="NCBI Taxonomy" id="1416779"/>
    <lineage>
        <taxon>Bacteria</taxon>
        <taxon>Pseudomonadati</taxon>
        <taxon>Bacteroidota</taxon>
        <taxon>Flavobacteriia</taxon>
        <taxon>Flavobacteriales</taxon>
        <taxon>Weeksellaceae</taxon>
        <taxon>Chryseobacterium group</taxon>
        <taxon>Epilithonimonas</taxon>
    </lineage>
</organism>
<keyword evidence="3" id="KW-1185">Reference proteome</keyword>
<proteinExistence type="predicted"/>
<dbReference type="RefSeq" id="WP_074235922.1">
    <property type="nucleotide sequence ID" value="NZ_FSRK01000002.1"/>
</dbReference>
<dbReference type="AlphaFoldDB" id="A0A1N6IKN3"/>
<dbReference type="Gene3D" id="1.25.40.10">
    <property type="entry name" value="Tetratricopeptide repeat domain"/>
    <property type="match status" value="1"/>
</dbReference>
<dbReference type="SUPFAM" id="SSF81901">
    <property type="entry name" value="HCP-like"/>
    <property type="match status" value="1"/>
</dbReference>
<reference evidence="3" key="1">
    <citation type="submission" date="2016-11" db="EMBL/GenBank/DDBJ databases">
        <authorList>
            <person name="Varghese N."/>
            <person name="Submissions S."/>
        </authorList>
    </citation>
    <scope>NUCLEOTIDE SEQUENCE [LARGE SCALE GENOMIC DNA]</scope>
    <source>
        <strain evidence="3">DSM 27623</strain>
    </source>
</reference>
<feature type="compositionally biased region" description="Basic residues" evidence="1">
    <location>
        <begin position="158"/>
        <end position="177"/>
    </location>
</feature>
<sequence length="177" mass="20932">MTLTKSKYYFEALDNYPYSLPDCLEALNYALSYDPEDADSLCLMGRIYSEQIIDYEKAKLYFEEALQCDVTNLNTPKYYIKCLLDNEDFEEAEKLIIYSLKIKGIDKCRILIHKSHLFEIKMDFKKALETLKEANNFAYDQSMLDFLKSKEKVIKEKMPKKKKTKSKVKSNKKKETY</sequence>
<evidence type="ECO:0000313" key="2">
    <source>
        <dbReference type="EMBL" id="SIO32572.1"/>
    </source>
</evidence>
<evidence type="ECO:0000256" key="1">
    <source>
        <dbReference type="SAM" id="MobiDB-lite"/>
    </source>
</evidence>
<protein>
    <submittedName>
        <fullName evidence="2">Uncharacterized protein</fullName>
    </submittedName>
</protein>
<dbReference type="InterPro" id="IPR011990">
    <property type="entry name" value="TPR-like_helical_dom_sf"/>
</dbReference>
<feature type="region of interest" description="Disordered" evidence="1">
    <location>
        <begin position="157"/>
        <end position="177"/>
    </location>
</feature>
<evidence type="ECO:0000313" key="3">
    <source>
        <dbReference type="Proteomes" id="UP000185207"/>
    </source>
</evidence>
<dbReference type="EMBL" id="FSRK01000002">
    <property type="protein sequence ID" value="SIO32572.1"/>
    <property type="molecule type" value="Genomic_DNA"/>
</dbReference>
<name>A0A1N6IKN3_9FLAO</name>
<dbReference type="Proteomes" id="UP000185207">
    <property type="component" value="Unassembled WGS sequence"/>
</dbReference>
<dbReference type="STRING" id="1416779.SAMN05444409_2759"/>
<accession>A0A1N6IKN3</accession>